<dbReference type="PANTHER" id="PTHR30203:SF25">
    <property type="entry name" value="OUTER MEMBRANE PROTEIN-RELATED"/>
    <property type="match status" value="1"/>
</dbReference>
<protein>
    <recommendedName>
        <fullName evidence="2">Outer membrane efflux protein</fullName>
    </recommendedName>
</protein>
<evidence type="ECO:0008006" key="2">
    <source>
        <dbReference type="Google" id="ProtNLM"/>
    </source>
</evidence>
<sequence length="112" mass="12649">ALANYRQVILDALEETENRLVRYHRSRQRAERLAASADAARDAAKLARMRYEQGYIGYFEVLDAERERLDSENTLEQGRTASVLAMVNLYRALAGAPGRTRNDFAAISQATE</sequence>
<name>A0A0F9LIJ1_9ZZZZ</name>
<proteinExistence type="predicted"/>
<dbReference type="Pfam" id="PF02321">
    <property type="entry name" value="OEP"/>
    <property type="match status" value="1"/>
</dbReference>
<organism evidence="1">
    <name type="scientific">marine sediment metagenome</name>
    <dbReference type="NCBI Taxonomy" id="412755"/>
    <lineage>
        <taxon>unclassified sequences</taxon>
        <taxon>metagenomes</taxon>
        <taxon>ecological metagenomes</taxon>
    </lineage>
</organism>
<feature type="non-terminal residue" evidence="1">
    <location>
        <position position="1"/>
    </location>
</feature>
<accession>A0A0F9LIJ1</accession>
<reference evidence="1" key="1">
    <citation type="journal article" date="2015" name="Nature">
        <title>Complex archaea that bridge the gap between prokaryotes and eukaryotes.</title>
        <authorList>
            <person name="Spang A."/>
            <person name="Saw J.H."/>
            <person name="Jorgensen S.L."/>
            <person name="Zaremba-Niedzwiedzka K."/>
            <person name="Martijn J."/>
            <person name="Lind A.E."/>
            <person name="van Eijk R."/>
            <person name="Schleper C."/>
            <person name="Guy L."/>
            <person name="Ettema T.J."/>
        </authorList>
    </citation>
    <scope>NUCLEOTIDE SEQUENCE</scope>
</reference>
<gene>
    <name evidence="1" type="ORF">LCGC14_1273570</name>
</gene>
<dbReference type="AlphaFoldDB" id="A0A0F9LIJ1"/>
<dbReference type="Gene3D" id="1.20.1600.10">
    <property type="entry name" value="Outer membrane efflux proteins (OEP)"/>
    <property type="match status" value="1"/>
</dbReference>
<comment type="caution">
    <text evidence="1">The sequence shown here is derived from an EMBL/GenBank/DDBJ whole genome shotgun (WGS) entry which is preliminary data.</text>
</comment>
<dbReference type="PANTHER" id="PTHR30203">
    <property type="entry name" value="OUTER MEMBRANE CATION EFFLUX PROTEIN"/>
    <property type="match status" value="1"/>
</dbReference>
<dbReference type="EMBL" id="LAZR01007172">
    <property type="protein sequence ID" value="KKM86981.1"/>
    <property type="molecule type" value="Genomic_DNA"/>
</dbReference>
<dbReference type="InterPro" id="IPR010131">
    <property type="entry name" value="MdtP/NodT-like"/>
</dbReference>
<evidence type="ECO:0000313" key="1">
    <source>
        <dbReference type="EMBL" id="KKM86981.1"/>
    </source>
</evidence>
<dbReference type="GO" id="GO:0015562">
    <property type="term" value="F:efflux transmembrane transporter activity"/>
    <property type="evidence" value="ECO:0007669"/>
    <property type="project" value="InterPro"/>
</dbReference>
<dbReference type="InterPro" id="IPR003423">
    <property type="entry name" value="OMP_efflux"/>
</dbReference>
<dbReference type="SUPFAM" id="SSF56954">
    <property type="entry name" value="Outer membrane efflux proteins (OEP)"/>
    <property type="match status" value="1"/>
</dbReference>